<dbReference type="SMART" id="SM00173">
    <property type="entry name" value="RAS"/>
    <property type="match status" value="1"/>
</dbReference>
<dbReference type="PROSITE" id="PS51420">
    <property type="entry name" value="RHO"/>
    <property type="match status" value="1"/>
</dbReference>
<dbReference type="PROSITE" id="PS51421">
    <property type="entry name" value="RAS"/>
    <property type="match status" value="1"/>
</dbReference>
<dbReference type="InterPro" id="IPR027417">
    <property type="entry name" value="P-loop_NTPase"/>
</dbReference>
<dbReference type="RefSeq" id="XP_022240248.1">
    <property type="nucleotide sequence ID" value="XM_022384540.1"/>
</dbReference>
<keyword evidence="2" id="KW-1003">Cell membrane</keyword>
<evidence type="ECO:0000256" key="6">
    <source>
        <dbReference type="ARBA" id="ARBA00023288"/>
    </source>
</evidence>
<gene>
    <name evidence="10 11" type="primary">LOC106458354</name>
</gene>
<dbReference type="PANTHER" id="PTHR46149:SF7">
    <property type="entry name" value="GTP-BINDING PROTEIN DI-RAS2"/>
    <property type="match status" value="1"/>
</dbReference>
<evidence type="ECO:0000256" key="7">
    <source>
        <dbReference type="ARBA" id="ARBA00038061"/>
    </source>
</evidence>
<dbReference type="SMART" id="SM00174">
    <property type="entry name" value="RHO"/>
    <property type="match status" value="1"/>
</dbReference>
<keyword evidence="4" id="KW-0342">GTP-binding</keyword>
<evidence type="ECO:0000256" key="3">
    <source>
        <dbReference type="ARBA" id="ARBA00022481"/>
    </source>
</evidence>
<feature type="region of interest" description="Disordered" evidence="8">
    <location>
        <begin position="208"/>
        <end position="252"/>
    </location>
</feature>
<dbReference type="NCBIfam" id="TIGR00231">
    <property type="entry name" value="small_GTP"/>
    <property type="match status" value="1"/>
</dbReference>
<accession>A0ABM1S9E2</accession>
<dbReference type="SMART" id="SM00176">
    <property type="entry name" value="RAN"/>
    <property type="match status" value="1"/>
</dbReference>
<dbReference type="PANTHER" id="PTHR46149">
    <property type="entry name" value="MIP08469P"/>
    <property type="match status" value="1"/>
</dbReference>
<dbReference type="SUPFAM" id="SSF52540">
    <property type="entry name" value="P-loop containing nucleoside triphosphate hydrolases"/>
    <property type="match status" value="1"/>
</dbReference>
<keyword evidence="9" id="KW-1185">Reference proteome</keyword>
<dbReference type="RefSeq" id="XP_022240247.1">
    <property type="nucleotide sequence ID" value="XM_022384539.1"/>
</dbReference>
<evidence type="ECO:0000256" key="8">
    <source>
        <dbReference type="SAM" id="MobiDB-lite"/>
    </source>
</evidence>
<keyword evidence="6" id="KW-0449">Lipoprotein</keyword>
<proteinExistence type="inferred from homology"/>
<dbReference type="Gene3D" id="3.40.50.300">
    <property type="entry name" value="P-loop containing nucleotide triphosphate hydrolases"/>
    <property type="match status" value="1"/>
</dbReference>
<dbReference type="SMART" id="SM00175">
    <property type="entry name" value="RAB"/>
    <property type="match status" value="1"/>
</dbReference>
<reference evidence="10 11" key="1">
    <citation type="submission" date="2025-05" db="UniProtKB">
        <authorList>
            <consortium name="RefSeq"/>
        </authorList>
    </citation>
    <scope>IDENTIFICATION</scope>
    <source>
        <tissue evidence="10 11">Muscle</tissue>
    </source>
</reference>
<evidence type="ECO:0000256" key="1">
    <source>
        <dbReference type="ARBA" id="ARBA00004193"/>
    </source>
</evidence>
<name>A0ABM1S9E2_LIMPO</name>
<comment type="subcellular location">
    <subcellularLocation>
        <location evidence="1">Cell membrane</location>
        <topology evidence="1">Lipid-anchor</topology>
    </subcellularLocation>
</comment>
<dbReference type="InterPro" id="IPR001806">
    <property type="entry name" value="Small_GTPase"/>
</dbReference>
<sequence length="252" mass="28344">MSDDSEYRVRLVVLGGGGVGKSAIVKRFLSNTFCEKHRPTVEDLHYKEFDFGTMTLKVDLLDTAGDLQFPAMRRLSIANAQAFLIVYSIDNLSSVGIMKQCFEEIREQRADFQEIPVIFVGNKSDLSPEKREVPKEDVAEWIFCDLPRLRTKLMECSAKDNVNIKELFKGFLHLAKIPLLTETGLRRRSSAHIPGGKSKLLNTLSPHVEMPEGAEGQRSKPRSRSLIRRSSKKTSSKLKDNPSSEPDDCTVS</sequence>
<dbReference type="GeneID" id="106458354"/>
<protein>
    <submittedName>
        <fullName evidence="10 11">GTP-binding protein Di-Ras2-like</fullName>
    </submittedName>
</protein>
<dbReference type="InterPro" id="IPR005225">
    <property type="entry name" value="Small_GTP-bd"/>
</dbReference>
<evidence type="ECO:0000313" key="9">
    <source>
        <dbReference type="Proteomes" id="UP000694941"/>
    </source>
</evidence>
<dbReference type="Proteomes" id="UP000694941">
    <property type="component" value="Unplaced"/>
</dbReference>
<feature type="compositionally biased region" description="Basic residues" evidence="8">
    <location>
        <begin position="219"/>
        <end position="236"/>
    </location>
</feature>
<organism evidence="9 10">
    <name type="scientific">Limulus polyphemus</name>
    <name type="common">Atlantic horseshoe crab</name>
    <dbReference type="NCBI Taxonomy" id="6850"/>
    <lineage>
        <taxon>Eukaryota</taxon>
        <taxon>Metazoa</taxon>
        <taxon>Ecdysozoa</taxon>
        <taxon>Arthropoda</taxon>
        <taxon>Chelicerata</taxon>
        <taxon>Merostomata</taxon>
        <taxon>Xiphosura</taxon>
        <taxon>Limulidae</taxon>
        <taxon>Limulus</taxon>
    </lineage>
</organism>
<dbReference type="PROSITE" id="PS51419">
    <property type="entry name" value="RAB"/>
    <property type="match status" value="1"/>
</dbReference>
<evidence type="ECO:0000313" key="10">
    <source>
        <dbReference type="RefSeq" id="XP_022240247.1"/>
    </source>
</evidence>
<keyword evidence="3" id="KW-0488">Methylation</keyword>
<evidence type="ECO:0000256" key="4">
    <source>
        <dbReference type="ARBA" id="ARBA00023134"/>
    </source>
</evidence>
<evidence type="ECO:0000256" key="5">
    <source>
        <dbReference type="ARBA" id="ARBA00023136"/>
    </source>
</evidence>
<keyword evidence="4" id="KW-0547">Nucleotide-binding</keyword>
<comment type="similarity">
    <text evidence="7">Belongs to the small GTPase superfamily. RasD family.</text>
</comment>
<evidence type="ECO:0000313" key="11">
    <source>
        <dbReference type="RefSeq" id="XP_022240248.1"/>
    </source>
</evidence>
<dbReference type="Pfam" id="PF00071">
    <property type="entry name" value="Ras"/>
    <property type="match status" value="1"/>
</dbReference>
<evidence type="ECO:0000256" key="2">
    <source>
        <dbReference type="ARBA" id="ARBA00022475"/>
    </source>
</evidence>
<keyword evidence="5" id="KW-0472">Membrane</keyword>
<dbReference type="InterPro" id="IPR052236">
    <property type="entry name" value="Small_GTPase_RasD"/>
</dbReference>
<dbReference type="PRINTS" id="PR00449">
    <property type="entry name" value="RASTRNSFRMNG"/>
</dbReference>